<dbReference type="PANTHER" id="PTHR43201">
    <property type="entry name" value="ACYL-COA SYNTHETASE"/>
    <property type="match status" value="1"/>
</dbReference>
<reference evidence="5" key="2">
    <citation type="submission" date="2020-09" db="EMBL/GenBank/DDBJ databases">
        <authorList>
            <person name="Sun Q."/>
            <person name="Ohkuma M."/>
        </authorList>
    </citation>
    <scope>NUCLEOTIDE SEQUENCE</scope>
    <source>
        <strain evidence="5">JCM 19831</strain>
    </source>
</reference>
<dbReference type="InterPro" id="IPR042099">
    <property type="entry name" value="ANL_N_sf"/>
</dbReference>
<reference evidence="5" key="1">
    <citation type="journal article" date="2014" name="Int. J. Syst. Evol. Microbiol.">
        <title>Complete genome sequence of Corynebacterium casei LMG S-19264T (=DSM 44701T), isolated from a smear-ripened cheese.</title>
        <authorList>
            <consortium name="US DOE Joint Genome Institute (JGI-PGF)"/>
            <person name="Walter F."/>
            <person name="Albersmeier A."/>
            <person name="Kalinowski J."/>
            <person name="Ruckert C."/>
        </authorList>
    </citation>
    <scope>NUCLEOTIDE SEQUENCE</scope>
    <source>
        <strain evidence="5">JCM 19831</strain>
    </source>
</reference>
<dbReference type="InterPro" id="IPR020845">
    <property type="entry name" value="AMP-binding_CS"/>
</dbReference>
<keyword evidence="2" id="KW-0436">Ligase</keyword>
<dbReference type="Pfam" id="PF00501">
    <property type="entry name" value="AMP-binding"/>
    <property type="match status" value="1"/>
</dbReference>
<dbReference type="GO" id="GO:0031956">
    <property type="term" value="F:medium-chain fatty acid-CoA ligase activity"/>
    <property type="evidence" value="ECO:0007669"/>
    <property type="project" value="TreeGrafter"/>
</dbReference>
<evidence type="ECO:0000313" key="6">
    <source>
        <dbReference type="Proteomes" id="UP000642070"/>
    </source>
</evidence>
<evidence type="ECO:0000256" key="1">
    <source>
        <dbReference type="ARBA" id="ARBA00006432"/>
    </source>
</evidence>
<organism evidence="5 6">
    <name type="scientific">Dactylosporangium sucinum</name>
    <dbReference type="NCBI Taxonomy" id="1424081"/>
    <lineage>
        <taxon>Bacteria</taxon>
        <taxon>Bacillati</taxon>
        <taxon>Actinomycetota</taxon>
        <taxon>Actinomycetes</taxon>
        <taxon>Micromonosporales</taxon>
        <taxon>Micromonosporaceae</taxon>
        <taxon>Dactylosporangium</taxon>
    </lineage>
</organism>
<dbReference type="Gene3D" id="3.40.50.12780">
    <property type="entry name" value="N-terminal domain of ligase-like"/>
    <property type="match status" value="1"/>
</dbReference>
<evidence type="ECO:0000259" key="3">
    <source>
        <dbReference type="Pfam" id="PF00501"/>
    </source>
</evidence>
<keyword evidence="6" id="KW-1185">Reference proteome</keyword>
<evidence type="ECO:0000256" key="2">
    <source>
        <dbReference type="ARBA" id="ARBA00022598"/>
    </source>
</evidence>
<dbReference type="SUPFAM" id="SSF56801">
    <property type="entry name" value="Acetyl-CoA synthetase-like"/>
    <property type="match status" value="1"/>
</dbReference>
<feature type="domain" description="AMP-binding enzyme C-terminal" evidence="4">
    <location>
        <begin position="434"/>
        <end position="508"/>
    </location>
</feature>
<protein>
    <submittedName>
        <fullName evidence="5">Fatty-acyl-CoA synthase</fullName>
    </submittedName>
</protein>
<dbReference type="AlphaFoldDB" id="A0A917T667"/>
<dbReference type="Gene3D" id="3.30.300.30">
    <property type="match status" value="1"/>
</dbReference>
<dbReference type="InterPro" id="IPR045851">
    <property type="entry name" value="AMP-bd_C_sf"/>
</dbReference>
<name>A0A917T667_9ACTN</name>
<evidence type="ECO:0000259" key="4">
    <source>
        <dbReference type="Pfam" id="PF13193"/>
    </source>
</evidence>
<sequence length="517" mass="55494">MSANKAFVLRTLARRKVLAPGSPARVVRQLNALRRWGFGLFGEMRSAAARDPQRVAIVDEHRAVTYGDLDERVRRLANALRVEHGVGPGTRVGLLCDNSAYFVEAVMAVIALGGQAVLINTGLGNAQLETVAHDQRLMLLLHDDALLGLLAAMPPHLPRVAVERVDSLIQRSPTGVIEPPEHAGSVVVLTSGTTGAPKGAKRRNPAGLGPLATVVSRIPLSAGERMFVAAPLFHTWGLAALQLCLALRGTMVVTRRFTPASTVESMRANRCTSLFAVPVMLQRLLEGPGAIPTLKVVATSGSALTGPLATRFMRMYGEVLYNLYGTTEASWASIATPAELLSAPGTAGRPPQGTSVAILDEAGRPLPTGVVGRIFVGNDMLFEGYTNGTGRERHGDLLATGDLGHLSEDGLLFVDGREDDMVISGGENVYPAAVEDVIAELPQVREVAVAGVPDDEFGQRLAAWIALHEGEWVEPDAVREYVRHRLARFSVPRDVYFVPALPRNATGKIVRRQLFPR</sequence>
<accession>A0A917T667</accession>
<evidence type="ECO:0000313" key="5">
    <source>
        <dbReference type="EMBL" id="GGM10759.1"/>
    </source>
</evidence>
<dbReference type="InterPro" id="IPR000873">
    <property type="entry name" value="AMP-dep_synth/lig_dom"/>
</dbReference>
<dbReference type="PROSITE" id="PS00455">
    <property type="entry name" value="AMP_BINDING"/>
    <property type="match status" value="1"/>
</dbReference>
<gene>
    <name evidence="5" type="ORF">GCM10007977_009850</name>
</gene>
<dbReference type="InterPro" id="IPR025110">
    <property type="entry name" value="AMP-bd_C"/>
</dbReference>
<comment type="caution">
    <text evidence="5">The sequence shown here is derived from an EMBL/GenBank/DDBJ whole genome shotgun (WGS) entry which is preliminary data.</text>
</comment>
<feature type="domain" description="AMP-dependent synthetase/ligase" evidence="3">
    <location>
        <begin position="46"/>
        <end position="385"/>
    </location>
</feature>
<dbReference type="GO" id="GO:0006631">
    <property type="term" value="P:fatty acid metabolic process"/>
    <property type="evidence" value="ECO:0007669"/>
    <property type="project" value="TreeGrafter"/>
</dbReference>
<dbReference type="PANTHER" id="PTHR43201:SF5">
    <property type="entry name" value="MEDIUM-CHAIN ACYL-COA LIGASE ACSF2, MITOCHONDRIAL"/>
    <property type="match status" value="1"/>
</dbReference>
<comment type="similarity">
    <text evidence="1">Belongs to the ATP-dependent AMP-binding enzyme family.</text>
</comment>
<dbReference type="Proteomes" id="UP000642070">
    <property type="component" value="Unassembled WGS sequence"/>
</dbReference>
<proteinExistence type="inferred from homology"/>
<dbReference type="Pfam" id="PF13193">
    <property type="entry name" value="AMP-binding_C"/>
    <property type="match status" value="1"/>
</dbReference>
<dbReference type="RefSeq" id="WP_190248483.1">
    <property type="nucleotide sequence ID" value="NZ_BMPI01000004.1"/>
</dbReference>
<dbReference type="EMBL" id="BMPI01000004">
    <property type="protein sequence ID" value="GGM10759.1"/>
    <property type="molecule type" value="Genomic_DNA"/>
</dbReference>